<keyword evidence="10" id="KW-1185">Reference proteome</keyword>
<dbReference type="InterPro" id="IPR003661">
    <property type="entry name" value="HisK_dim/P_dom"/>
</dbReference>
<proteinExistence type="predicted"/>
<dbReference type="SMART" id="SM00388">
    <property type="entry name" value="HisKA"/>
    <property type="match status" value="1"/>
</dbReference>
<dbReference type="PANTHER" id="PTHR43711">
    <property type="entry name" value="TWO-COMPONENT HISTIDINE KINASE"/>
    <property type="match status" value="1"/>
</dbReference>
<dbReference type="Pfam" id="PF02518">
    <property type="entry name" value="HATPase_c"/>
    <property type="match status" value="1"/>
</dbReference>
<keyword evidence="3" id="KW-0597">Phosphoprotein</keyword>
<feature type="domain" description="Histidine kinase" evidence="8">
    <location>
        <begin position="152"/>
        <end position="370"/>
    </location>
</feature>
<dbReference type="InterPro" id="IPR050736">
    <property type="entry name" value="Sensor_HK_Regulatory"/>
</dbReference>
<sequence>MSELTKLAALIQRDRDSIVARWRQQVRELPSARTLDVAALDDHIPGLLDELAAALRARSDQTIPEALAEGSPPIHGLQRLMDAFDIEEVVAEYNVLRGCIHDLADAHDLKLQGQPFHVINRVFDHAIGLALQTFATGRALEVQRRREEYLAFVAHDLRTPLSAISLAERVLNLTLAKEGLSVESARMLSALRRNVKQLEHLVAKVLEENTNLQTEIGMKLERREFDLWPLVESLTHDLHPVAGTSSTQLINEVPEELIVYADASLLRRLFQNLIANAIKYTPRGSIVIGARELSEEGVVECWISDNGTGIPEEFLEKIFAKGETDPNDVDGTGLGLAIVKTVAEAHGGKVTVESEEGIGSTFRVSLPTKANCGNA</sequence>
<dbReference type="EC" id="2.7.13.3" evidence="2"/>
<dbReference type="PANTHER" id="PTHR43711:SF31">
    <property type="entry name" value="HISTIDINE KINASE"/>
    <property type="match status" value="1"/>
</dbReference>
<name>A0ABU9AUY1_9BACT</name>
<organism evidence="9 10">
    <name type="scientific">Luteolibacter soli</name>
    <dbReference type="NCBI Taxonomy" id="3135280"/>
    <lineage>
        <taxon>Bacteria</taxon>
        <taxon>Pseudomonadati</taxon>
        <taxon>Verrucomicrobiota</taxon>
        <taxon>Verrucomicrobiia</taxon>
        <taxon>Verrucomicrobiales</taxon>
        <taxon>Verrucomicrobiaceae</taxon>
        <taxon>Luteolibacter</taxon>
    </lineage>
</organism>
<evidence type="ECO:0000256" key="7">
    <source>
        <dbReference type="SAM" id="Coils"/>
    </source>
</evidence>
<evidence type="ECO:0000256" key="2">
    <source>
        <dbReference type="ARBA" id="ARBA00012438"/>
    </source>
</evidence>
<dbReference type="Proteomes" id="UP001371305">
    <property type="component" value="Unassembled WGS sequence"/>
</dbReference>
<dbReference type="Gene3D" id="1.10.287.130">
    <property type="match status" value="1"/>
</dbReference>
<dbReference type="CDD" id="cd00082">
    <property type="entry name" value="HisKA"/>
    <property type="match status" value="1"/>
</dbReference>
<evidence type="ECO:0000256" key="4">
    <source>
        <dbReference type="ARBA" id="ARBA00022679"/>
    </source>
</evidence>
<dbReference type="InterPro" id="IPR036890">
    <property type="entry name" value="HATPase_C_sf"/>
</dbReference>
<dbReference type="CDD" id="cd00075">
    <property type="entry name" value="HATPase"/>
    <property type="match status" value="1"/>
</dbReference>
<dbReference type="PRINTS" id="PR00344">
    <property type="entry name" value="BCTRLSENSOR"/>
</dbReference>
<comment type="catalytic activity">
    <reaction evidence="1">
        <text>ATP + protein L-histidine = ADP + protein N-phospho-L-histidine.</text>
        <dbReference type="EC" id="2.7.13.3"/>
    </reaction>
</comment>
<evidence type="ECO:0000313" key="10">
    <source>
        <dbReference type="Proteomes" id="UP001371305"/>
    </source>
</evidence>
<evidence type="ECO:0000313" key="9">
    <source>
        <dbReference type="EMBL" id="MEK7951567.1"/>
    </source>
</evidence>
<dbReference type="InterPro" id="IPR005467">
    <property type="entry name" value="His_kinase_dom"/>
</dbReference>
<dbReference type="EMBL" id="JBBUKT010000005">
    <property type="protein sequence ID" value="MEK7951567.1"/>
    <property type="molecule type" value="Genomic_DNA"/>
</dbReference>
<dbReference type="InterPro" id="IPR004358">
    <property type="entry name" value="Sig_transdc_His_kin-like_C"/>
</dbReference>
<dbReference type="GO" id="GO:0016301">
    <property type="term" value="F:kinase activity"/>
    <property type="evidence" value="ECO:0007669"/>
    <property type="project" value="UniProtKB-KW"/>
</dbReference>
<gene>
    <name evidence="9" type="ORF">WKV53_13710</name>
</gene>
<keyword evidence="6" id="KW-0902">Two-component regulatory system</keyword>
<dbReference type="SUPFAM" id="SSF55874">
    <property type="entry name" value="ATPase domain of HSP90 chaperone/DNA topoisomerase II/histidine kinase"/>
    <property type="match status" value="1"/>
</dbReference>
<comment type="caution">
    <text evidence="9">The sequence shown here is derived from an EMBL/GenBank/DDBJ whole genome shotgun (WGS) entry which is preliminary data.</text>
</comment>
<dbReference type="PROSITE" id="PS50109">
    <property type="entry name" value="HIS_KIN"/>
    <property type="match status" value="1"/>
</dbReference>
<reference evidence="9 10" key="1">
    <citation type="submission" date="2024-04" db="EMBL/GenBank/DDBJ databases">
        <title>Luteolibacter sp. isolated from soil.</title>
        <authorList>
            <person name="An J."/>
        </authorList>
    </citation>
    <scope>NUCLEOTIDE SEQUENCE [LARGE SCALE GENOMIC DNA]</scope>
    <source>
        <strain evidence="9 10">Y139</strain>
    </source>
</reference>
<keyword evidence="4" id="KW-0808">Transferase</keyword>
<dbReference type="Pfam" id="PF00512">
    <property type="entry name" value="HisKA"/>
    <property type="match status" value="1"/>
</dbReference>
<dbReference type="SMART" id="SM00387">
    <property type="entry name" value="HATPase_c"/>
    <property type="match status" value="1"/>
</dbReference>
<accession>A0ABU9AUY1</accession>
<dbReference type="Gene3D" id="3.30.565.10">
    <property type="entry name" value="Histidine kinase-like ATPase, C-terminal domain"/>
    <property type="match status" value="1"/>
</dbReference>
<evidence type="ECO:0000259" key="8">
    <source>
        <dbReference type="PROSITE" id="PS50109"/>
    </source>
</evidence>
<protein>
    <recommendedName>
        <fullName evidence="2">histidine kinase</fullName>
        <ecNumber evidence="2">2.7.13.3</ecNumber>
    </recommendedName>
</protein>
<feature type="coiled-coil region" evidence="7">
    <location>
        <begin position="188"/>
        <end position="215"/>
    </location>
</feature>
<evidence type="ECO:0000256" key="6">
    <source>
        <dbReference type="ARBA" id="ARBA00023012"/>
    </source>
</evidence>
<dbReference type="InterPro" id="IPR003594">
    <property type="entry name" value="HATPase_dom"/>
</dbReference>
<evidence type="ECO:0000256" key="1">
    <source>
        <dbReference type="ARBA" id="ARBA00000085"/>
    </source>
</evidence>
<keyword evidence="5 9" id="KW-0418">Kinase</keyword>
<keyword evidence="7" id="KW-0175">Coiled coil</keyword>
<dbReference type="SUPFAM" id="SSF47384">
    <property type="entry name" value="Homodimeric domain of signal transducing histidine kinase"/>
    <property type="match status" value="1"/>
</dbReference>
<evidence type="ECO:0000256" key="5">
    <source>
        <dbReference type="ARBA" id="ARBA00022777"/>
    </source>
</evidence>
<dbReference type="RefSeq" id="WP_341405184.1">
    <property type="nucleotide sequence ID" value="NZ_JBBUKT010000005.1"/>
</dbReference>
<evidence type="ECO:0000256" key="3">
    <source>
        <dbReference type="ARBA" id="ARBA00022553"/>
    </source>
</evidence>
<dbReference type="InterPro" id="IPR036097">
    <property type="entry name" value="HisK_dim/P_sf"/>
</dbReference>